<name>A0AAU9D0K4_9LACO</name>
<evidence type="ECO:0000313" key="2">
    <source>
        <dbReference type="Proteomes" id="UP001321804"/>
    </source>
</evidence>
<proteinExistence type="predicted"/>
<dbReference type="Proteomes" id="UP001321804">
    <property type="component" value="Chromosome"/>
</dbReference>
<sequence>MTDRKISIFFDESGKNSNDISLMGGVSVPNDYYFCKDIQFLNQQLQRKTFRMHFTQYDKSDYSNFKMVIQSFLKLTDAIQVNIISYKLNNLKDHILYASMKKDMLYSRLPERVIYGLLRNYSNMDNLKADIYIENSNEYAKLHIDKSIKKQMNIHSLYRYDNFKIENSKLVPKNQEIGIEFTDTILGIIRLIIQNSSLTNNNQEIKRSLLAKNLLINDLMDELEPLLKSIKIYELTQNDHLKKINFETYLRFYKANINSFKETNKDDFYDLNNKMLPIKSDQI</sequence>
<protein>
    <recommendedName>
        <fullName evidence="3">DUF3800 domain-containing protein</fullName>
    </recommendedName>
</protein>
<dbReference type="RefSeq" id="WP_317696063.1">
    <property type="nucleotide sequence ID" value="NZ_AP026801.1"/>
</dbReference>
<organism evidence="1 2">
    <name type="scientific">Xylocopilactobacillus apis</name>
    <dbReference type="NCBI Taxonomy" id="2932183"/>
    <lineage>
        <taxon>Bacteria</taxon>
        <taxon>Bacillati</taxon>
        <taxon>Bacillota</taxon>
        <taxon>Bacilli</taxon>
        <taxon>Lactobacillales</taxon>
        <taxon>Lactobacillaceae</taxon>
        <taxon>Xylocopilactobacillus</taxon>
    </lineage>
</organism>
<dbReference type="KEGG" id="xak:KIMC2_17510"/>
<evidence type="ECO:0000313" key="1">
    <source>
        <dbReference type="EMBL" id="BDR57189.1"/>
    </source>
</evidence>
<gene>
    <name evidence="1" type="ORF">KIMC2_17510</name>
</gene>
<evidence type="ECO:0008006" key="3">
    <source>
        <dbReference type="Google" id="ProtNLM"/>
    </source>
</evidence>
<accession>A0AAU9D0K4</accession>
<reference evidence="1 2" key="1">
    <citation type="journal article" date="2023" name="Microbiol. Spectr.">
        <title>Symbiosis of Carpenter Bees with Uncharacterized Lactic Acid Bacteria Showing NAD Auxotrophy.</title>
        <authorList>
            <person name="Kawasaki S."/>
            <person name="Ozawa K."/>
            <person name="Mori T."/>
            <person name="Yamamoto A."/>
            <person name="Ito M."/>
            <person name="Ohkuma M."/>
            <person name="Sakamoto M."/>
            <person name="Matsutani M."/>
        </authorList>
    </citation>
    <scope>NUCLEOTIDE SEQUENCE [LARGE SCALE GENOMIC DNA]</scope>
    <source>
        <strain evidence="1 2">KimC2</strain>
    </source>
</reference>
<keyword evidence="2" id="KW-1185">Reference proteome</keyword>
<dbReference type="EMBL" id="AP026801">
    <property type="protein sequence ID" value="BDR57189.1"/>
    <property type="molecule type" value="Genomic_DNA"/>
</dbReference>
<dbReference type="AlphaFoldDB" id="A0AAU9D0K4"/>